<name>A0ABT1PYN0_9ACTN</name>
<keyword evidence="2" id="KW-0032">Aminotransferase</keyword>
<dbReference type="Proteomes" id="UP001057702">
    <property type="component" value="Unassembled WGS sequence"/>
</dbReference>
<dbReference type="RefSeq" id="WP_255921699.1">
    <property type="nucleotide sequence ID" value="NZ_JANFNG010000016.1"/>
</dbReference>
<sequence>MIAERLRWSSQDKQLEPLPEHESAAAPLRVADSWLADAGRVRRIEWHAERFLRAVVDGPGPARFDAARFFEAAVAAIPEQGRWFPRVELVEPAQGSFSLRLWLRPAPEPGSALRMWASPRPDRRLHPTRKGPDLDLLATLRAEAVAAGADEALLLDDQGRVLEGTTTSLLWWRGDVLCAPVLTPSILPGVTRRILLDEAARAGIRTVLESPAPELRQLDGLEVWAVNALHGIRPVAGWVGKAMTAGEAVKAPFWRAQLDLFCSSPLY</sequence>
<organism evidence="2 3">
    <name type="scientific">Streptomyces humicola</name>
    <dbReference type="NCBI Taxonomy" id="2953240"/>
    <lineage>
        <taxon>Bacteria</taxon>
        <taxon>Bacillati</taxon>
        <taxon>Actinomycetota</taxon>
        <taxon>Actinomycetes</taxon>
        <taxon>Kitasatosporales</taxon>
        <taxon>Streptomycetaceae</taxon>
        <taxon>Streptomyces</taxon>
    </lineage>
</organism>
<dbReference type="Pfam" id="PF01063">
    <property type="entry name" value="Aminotran_4"/>
    <property type="match status" value="1"/>
</dbReference>
<gene>
    <name evidence="2" type="ORF">NGB36_19810</name>
</gene>
<dbReference type="InterPro" id="IPR043132">
    <property type="entry name" value="BCAT-like_C"/>
</dbReference>
<evidence type="ECO:0000313" key="3">
    <source>
        <dbReference type="Proteomes" id="UP001057702"/>
    </source>
</evidence>
<dbReference type="InterPro" id="IPR036038">
    <property type="entry name" value="Aminotransferase-like"/>
</dbReference>
<dbReference type="SUPFAM" id="SSF56752">
    <property type="entry name" value="D-aminoacid aminotransferase-like PLP-dependent enzymes"/>
    <property type="match status" value="1"/>
</dbReference>
<dbReference type="InterPro" id="IPR001544">
    <property type="entry name" value="Aminotrans_IV"/>
</dbReference>
<dbReference type="GO" id="GO:0008483">
    <property type="term" value="F:transaminase activity"/>
    <property type="evidence" value="ECO:0007669"/>
    <property type="project" value="UniProtKB-KW"/>
</dbReference>
<protein>
    <submittedName>
        <fullName evidence="2">Aminotransferase class IV</fullName>
    </submittedName>
</protein>
<evidence type="ECO:0000256" key="1">
    <source>
        <dbReference type="SAM" id="MobiDB-lite"/>
    </source>
</evidence>
<comment type="caution">
    <text evidence="2">The sequence shown here is derived from an EMBL/GenBank/DDBJ whole genome shotgun (WGS) entry which is preliminary data.</text>
</comment>
<dbReference type="EMBL" id="JANFNG010000016">
    <property type="protein sequence ID" value="MCQ4082789.1"/>
    <property type="molecule type" value="Genomic_DNA"/>
</dbReference>
<keyword evidence="2" id="KW-0808">Transferase</keyword>
<keyword evidence="3" id="KW-1185">Reference proteome</keyword>
<evidence type="ECO:0000313" key="2">
    <source>
        <dbReference type="EMBL" id="MCQ4082789.1"/>
    </source>
</evidence>
<feature type="region of interest" description="Disordered" evidence="1">
    <location>
        <begin position="1"/>
        <end position="22"/>
    </location>
</feature>
<dbReference type="Gene3D" id="3.20.10.10">
    <property type="entry name" value="D-amino Acid Aminotransferase, subunit A, domain 2"/>
    <property type="match status" value="1"/>
</dbReference>
<proteinExistence type="predicted"/>
<reference evidence="2" key="1">
    <citation type="submission" date="2022-06" db="EMBL/GenBank/DDBJ databases">
        <title>Draft genome sequence of Streptomyces sp. RB6PN25 isolated from peat swamp forest in Thailand.</title>
        <authorList>
            <person name="Duangmal K."/>
            <person name="Klaysubun C."/>
        </authorList>
    </citation>
    <scope>NUCLEOTIDE SEQUENCE</scope>
    <source>
        <strain evidence="2">RB6PN25</strain>
    </source>
</reference>
<feature type="compositionally biased region" description="Basic and acidic residues" evidence="1">
    <location>
        <begin position="13"/>
        <end position="22"/>
    </location>
</feature>
<accession>A0ABT1PYN0</accession>